<evidence type="ECO:0000313" key="7">
    <source>
        <dbReference type="Proteomes" id="UP000319671"/>
    </source>
</evidence>
<evidence type="ECO:0000256" key="3">
    <source>
        <dbReference type="SAM" id="MobiDB-lite"/>
    </source>
</evidence>
<keyword evidence="7" id="KW-1185">Reference proteome</keyword>
<dbReference type="Gene3D" id="6.10.250.3150">
    <property type="match status" value="1"/>
</dbReference>
<dbReference type="AlphaFoldDB" id="A0A561D1V2"/>
<protein>
    <submittedName>
        <fullName evidence="6">Peptidoglycan hydrolase CwlO-like protein</fullName>
    </submittedName>
</protein>
<name>A0A561D1V2_9BACI</name>
<dbReference type="PANTHER" id="PTHR21666:SF270">
    <property type="entry name" value="MUREIN HYDROLASE ACTIVATOR ENVC"/>
    <property type="match status" value="1"/>
</dbReference>
<reference evidence="6 7" key="1">
    <citation type="submission" date="2019-06" db="EMBL/GenBank/DDBJ databases">
        <title>Sorghum-associated microbial communities from plants grown in Nebraska, USA.</title>
        <authorList>
            <person name="Schachtman D."/>
        </authorList>
    </citation>
    <scope>NUCLEOTIDE SEQUENCE [LARGE SCALE GENOMIC DNA]</scope>
    <source>
        <strain evidence="6 7">2482</strain>
    </source>
</reference>
<feature type="region of interest" description="Disordered" evidence="3">
    <location>
        <begin position="278"/>
        <end position="302"/>
    </location>
</feature>
<dbReference type="InterPro" id="IPR016047">
    <property type="entry name" value="M23ase_b-sheet_dom"/>
</dbReference>
<feature type="compositionally biased region" description="Low complexity" evidence="3">
    <location>
        <begin position="281"/>
        <end position="299"/>
    </location>
</feature>
<dbReference type="PANTHER" id="PTHR21666">
    <property type="entry name" value="PEPTIDASE-RELATED"/>
    <property type="match status" value="1"/>
</dbReference>
<comment type="caution">
    <text evidence="6">The sequence shown here is derived from an EMBL/GenBank/DDBJ whole genome shotgun (WGS) entry which is preliminary data.</text>
</comment>
<keyword evidence="6" id="KW-0378">Hydrolase</keyword>
<accession>A0A561D1V2</accession>
<dbReference type="Proteomes" id="UP000319671">
    <property type="component" value="Unassembled WGS sequence"/>
</dbReference>
<dbReference type="CDD" id="cd12797">
    <property type="entry name" value="M23_peptidase"/>
    <property type="match status" value="1"/>
</dbReference>
<organism evidence="6 7">
    <name type="scientific">Neobacillus bataviensis</name>
    <dbReference type="NCBI Taxonomy" id="220685"/>
    <lineage>
        <taxon>Bacteria</taxon>
        <taxon>Bacillati</taxon>
        <taxon>Bacillota</taxon>
        <taxon>Bacilli</taxon>
        <taxon>Bacillales</taxon>
        <taxon>Bacillaceae</taxon>
        <taxon>Neobacillus</taxon>
    </lineage>
</organism>
<evidence type="ECO:0000313" key="6">
    <source>
        <dbReference type="EMBL" id="TWD97445.1"/>
    </source>
</evidence>
<dbReference type="InterPro" id="IPR057309">
    <property type="entry name" value="PcsB_CC"/>
</dbReference>
<keyword evidence="2" id="KW-0175">Coiled coil</keyword>
<proteinExistence type="predicted"/>
<sequence length="437" mass="47049">MRKTVMSLAVTATVGFGTIFGGTSVITEAASISSLKGEQNKIQEQRSGINSTINQKNNQISDLQNQQADVKSEITRIDYAITDSTNKIKEKTAKLESTKAEIMKLQGQMEVIKDRIEKRNVLLKDRARSYQETGGMVNYIDVLMGSENFSDFVDRANAVVTIMQADQAILKEHEADKQELEIKQDEVKTNLASLEKMVSDLQTLNQQLSAQKAEKDKLLASLKEQENEAHEGVMDLQEQDALLAAQQAAIQKAISMEQEAQARAAAEAAAQAAEAAKRKAASSSNTSSSSSSSRVSSGATPGVSSGYWTQPAVGYLSSGFGVRGSERHAGVDIANRAAVPIVAAADGVVIRSYLSSTYGNCIFVSHSINGQVYTTVYAHMTTRMVGSGAVVKKGQQIGVMGNTGASHGQHLHFELHKGPWTQDKRFAINPVGIVPLP</sequence>
<dbReference type="EMBL" id="VIVN01000010">
    <property type="protein sequence ID" value="TWD97445.1"/>
    <property type="molecule type" value="Genomic_DNA"/>
</dbReference>
<dbReference type="GO" id="GO:0004222">
    <property type="term" value="F:metalloendopeptidase activity"/>
    <property type="evidence" value="ECO:0007669"/>
    <property type="project" value="TreeGrafter"/>
</dbReference>
<dbReference type="SUPFAM" id="SSF51261">
    <property type="entry name" value="Duplicated hybrid motif"/>
    <property type="match status" value="1"/>
</dbReference>
<dbReference type="InterPro" id="IPR011055">
    <property type="entry name" value="Dup_hybrid_motif"/>
</dbReference>
<feature type="domain" description="M23ase beta-sheet core" evidence="4">
    <location>
        <begin position="327"/>
        <end position="418"/>
    </location>
</feature>
<dbReference type="RefSeq" id="WP_144566676.1">
    <property type="nucleotide sequence ID" value="NZ_VIVN01000010.1"/>
</dbReference>
<evidence type="ECO:0000256" key="2">
    <source>
        <dbReference type="SAM" id="Coils"/>
    </source>
</evidence>
<dbReference type="InterPro" id="IPR050570">
    <property type="entry name" value="Cell_wall_metabolism_enzyme"/>
</dbReference>
<feature type="coiled-coil region" evidence="2">
    <location>
        <begin position="46"/>
        <end position="133"/>
    </location>
</feature>
<evidence type="ECO:0000259" key="4">
    <source>
        <dbReference type="Pfam" id="PF01551"/>
    </source>
</evidence>
<dbReference type="Pfam" id="PF24568">
    <property type="entry name" value="CC_PcsB"/>
    <property type="match status" value="1"/>
</dbReference>
<gene>
    <name evidence="6" type="ORF">FB550_11050</name>
</gene>
<feature type="domain" description="Peptidoglycan hydrolase PcsB coiled-coil" evidence="5">
    <location>
        <begin position="110"/>
        <end position="183"/>
    </location>
</feature>
<dbReference type="Gene3D" id="2.70.70.10">
    <property type="entry name" value="Glucose Permease (Domain IIA)"/>
    <property type="match status" value="1"/>
</dbReference>
<dbReference type="Pfam" id="PF01551">
    <property type="entry name" value="Peptidase_M23"/>
    <property type="match status" value="1"/>
</dbReference>
<evidence type="ECO:0000259" key="5">
    <source>
        <dbReference type="Pfam" id="PF24568"/>
    </source>
</evidence>
<evidence type="ECO:0000256" key="1">
    <source>
        <dbReference type="ARBA" id="ARBA00022729"/>
    </source>
</evidence>
<keyword evidence="1" id="KW-0732">Signal</keyword>